<name>A0A1H6D4V7_9ACTN</name>
<organism evidence="1 2">
    <name type="scientific">Thermomonospora echinospora</name>
    <dbReference type="NCBI Taxonomy" id="1992"/>
    <lineage>
        <taxon>Bacteria</taxon>
        <taxon>Bacillati</taxon>
        <taxon>Actinomycetota</taxon>
        <taxon>Actinomycetes</taxon>
        <taxon>Streptosporangiales</taxon>
        <taxon>Thermomonosporaceae</taxon>
        <taxon>Thermomonospora</taxon>
    </lineage>
</organism>
<dbReference type="RefSeq" id="WP_327373656.1">
    <property type="nucleotide sequence ID" value="NZ_FNVO01000013.1"/>
</dbReference>
<proteinExistence type="predicted"/>
<dbReference type="Gene3D" id="3.90.180.10">
    <property type="entry name" value="Medium-chain alcohol dehydrogenases, catalytic domain"/>
    <property type="match status" value="1"/>
</dbReference>
<reference evidence="2" key="1">
    <citation type="submission" date="2016-10" db="EMBL/GenBank/DDBJ databases">
        <authorList>
            <person name="Varghese N."/>
            <person name="Submissions S."/>
        </authorList>
    </citation>
    <scope>NUCLEOTIDE SEQUENCE [LARGE SCALE GENOMIC DNA]</scope>
    <source>
        <strain evidence="2">DSM 43163</strain>
    </source>
</reference>
<dbReference type="Pfam" id="PF13602">
    <property type="entry name" value="ADH_zinc_N_2"/>
    <property type="match status" value="1"/>
</dbReference>
<dbReference type="AlphaFoldDB" id="A0A1H6D4V7"/>
<evidence type="ECO:0000313" key="1">
    <source>
        <dbReference type="EMBL" id="SEG80084.1"/>
    </source>
</evidence>
<dbReference type="EMBL" id="FNVO01000013">
    <property type="protein sequence ID" value="SEG80084.1"/>
    <property type="molecule type" value="Genomic_DNA"/>
</dbReference>
<keyword evidence="2" id="KW-1185">Reference proteome</keyword>
<protein>
    <submittedName>
        <fullName evidence="1">Zinc-binding dehydrogenase</fullName>
    </submittedName>
</protein>
<accession>A0A1H6D4V7</accession>
<evidence type="ECO:0000313" key="2">
    <source>
        <dbReference type="Proteomes" id="UP000236723"/>
    </source>
</evidence>
<gene>
    <name evidence="1" type="ORF">SAMN04489712_11310</name>
</gene>
<sequence>MIGQRFPLERAADAHAAIESRATVGKTLLEI</sequence>
<dbReference type="Proteomes" id="UP000236723">
    <property type="component" value="Unassembled WGS sequence"/>
</dbReference>